<dbReference type="EMBL" id="CP036271">
    <property type="protein sequence ID" value="QDT55139.1"/>
    <property type="molecule type" value="Genomic_DNA"/>
</dbReference>
<dbReference type="InterPro" id="IPR036388">
    <property type="entry name" value="WH-like_DNA-bd_sf"/>
</dbReference>
<dbReference type="InterPro" id="IPR036390">
    <property type="entry name" value="WH_DNA-bd_sf"/>
</dbReference>
<dbReference type="KEGG" id="ccos:Pan44_31810"/>
<dbReference type="OrthoDB" id="274982at2"/>
<protein>
    <submittedName>
        <fullName evidence="5">Bacterial regulatory protein, gntR family</fullName>
    </submittedName>
</protein>
<proteinExistence type="predicted"/>
<sequence length="355" mass="38859">MLRPVTPPIVQLADRIEGDIRERGLQPGDSYLNTAETAKMLKVGTASANRALQLLEQRQVLVRSQRRGTFVTAPVTVKPATRRINVIVDEAALKMEGVLADGLLVGIQSAMPHAQLRFRFTPTTDDAEFIEGLIHEALQSSQREGFVLVRSSLTVQRLVANSGLPAVIHGTAHPSIQGIPCVERDTAQAARILVDFLAEAGCRQLILLLRQHVMPGDHILLDQVQHSLADRDLSGRLTVRCLPPDLEVVRHEVASVLKHARDKIGVICRSEPLAEGAQAAVDVRSVRARGGAPVIVMSDYYRSGPAVARWAYSRLIQSPEEIGRQIGHLLLDQYADRPPVSQRVILPVKLVVPDA</sequence>
<evidence type="ECO:0000313" key="5">
    <source>
        <dbReference type="EMBL" id="QDT55139.1"/>
    </source>
</evidence>
<keyword evidence="6" id="KW-1185">Reference proteome</keyword>
<gene>
    <name evidence="5" type="ORF">Pan44_31810</name>
</gene>
<dbReference type="Pfam" id="PF00392">
    <property type="entry name" value="GntR"/>
    <property type="match status" value="1"/>
</dbReference>
<dbReference type="PANTHER" id="PTHR30146">
    <property type="entry name" value="LACI-RELATED TRANSCRIPTIONAL REPRESSOR"/>
    <property type="match status" value="1"/>
</dbReference>
<dbReference type="GO" id="GO:0003700">
    <property type="term" value="F:DNA-binding transcription factor activity"/>
    <property type="evidence" value="ECO:0007669"/>
    <property type="project" value="InterPro"/>
</dbReference>
<accession>A0A517SG89</accession>
<dbReference type="SMART" id="SM00345">
    <property type="entry name" value="HTH_GNTR"/>
    <property type="match status" value="1"/>
</dbReference>
<evidence type="ECO:0000256" key="3">
    <source>
        <dbReference type="ARBA" id="ARBA00023163"/>
    </source>
</evidence>
<dbReference type="Proteomes" id="UP000315700">
    <property type="component" value="Chromosome"/>
</dbReference>
<keyword evidence="2" id="KW-0238">DNA-binding</keyword>
<dbReference type="Gene3D" id="3.40.50.2300">
    <property type="match status" value="2"/>
</dbReference>
<dbReference type="SUPFAM" id="SSF46785">
    <property type="entry name" value="Winged helix' DNA-binding domain"/>
    <property type="match status" value="1"/>
</dbReference>
<name>A0A517SG89_9PLAN</name>
<dbReference type="SUPFAM" id="SSF53822">
    <property type="entry name" value="Periplasmic binding protein-like I"/>
    <property type="match status" value="1"/>
</dbReference>
<keyword evidence="1" id="KW-0805">Transcription regulation</keyword>
<dbReference type="Gene3D" id="1.10.10.10">
    <property type="entry name" value="Winged helix-like DNA-binding domain superfamily/Winged helix DNA-binding domain"/>
    <property type="match status" value="1"/>
</dbReference>
<keyword evidence="3" id="KW-0804">Transcription</keyword>
<feature type="domain" description="HTH gntR-type" evidence="4">
    <location>
        <begin position="6"/>
        <end position="74"/>
    </location>
</feature>
<dbReference type="PANTHER" id="PTHR30146:SF138">
    <property type="entry name" value="TRANSCRIPTIONAL REGULATORY PROTEIN"/>
    <property type="match status" value="1"/>
</dbReference>
<organism evidence="5 6">
    <name type="scientific">Caulifigura coniformis</name>
    <dbReference type="NCBI Taxonomy" id="2527983"/>
    <lineage>
        <taxon>Bacteria</taxon>
        <taxon>Pseudomonadati</taxon>
        <taxon>Planctomycetota</taxon>
        <taxon>Planctomycetia</taxon>
        <taxon>Planctomycetales</taxon>
        <taxon>Planctomycetaceae</taxon>
        <taxon>Caulifigura</taxon>
    </lineage>
</organism>
<reference evidence="5 6" key="1">
    <citation type="submission" date="2019-02" db="EMBL/GenBank/DDBJ databases">
        <title>Deep-cultivation of Planctomycetes and their phenomic and genomic characterization uncovers novel biology.</title>
        <authorList>
            <person name="Wiegand S."/>
            <person name="Jogler M."/>
            <person name="Boedeker C."/>
            <person name="Pinto D."/>
            <person name="Vollmers J."/>
            <person name="Rivas-Marin E."/>
            <person name="Kohn T."/>
            <person name="Peeters S.H."/>
            <person name="Heuer A."/>
            <person name="Rast P."/>
            <person name="Oberbeckmann S."/>
            <person name="Bunk B."/>
            <person name="Jeske O."/>
            <person name="Meyerdierks A."/>
            <person name="Storesund J.E."/>
            <person name="Kallscheuer N."/>
            <person name="Luecker S."/>
            <person name="Lage O.M."/>
            <person name="Pohl T."/>
            <person name="Merkel B.J."/>
            <person name="Hornburger P."/>
            <person name="Mueller R.-W."/>
            <person name="Bruemmer F."/>
            <person name="Labrenz M."/>
            <person name="Spormann A.M."/>
            <person name="Op den Camp H."/>
            <person name="Overmann J."/>
            <person name="Amann R."/>
            <person name="Jetten M.S.M."/>
            <person name="Mascher T."/>
            <person name="Medema M.H."/>
            <person name="Devos D.P."/>
            <person name="Kaster A.-K."/>
            <person name="Ovreas L."/>
            <person name="Rohde M."/>
            <person name="Galperin M.Y."/>
            <person name="Jogler C."/>
        </authorList>
    </citation>
    <scope>NUCLEOTIDE SEQUENCE [LARGE SCALE GENOMIC DNA]</scope>
    <source>
        <strain evidence="5 6">Pan44</strain>
    </source>
</reference>
<dbReference type="InterPro" id="IPR000524">
    <property type="entry name" value="Tscrpt_reg_HTH_GntR"/>
</dbReference>
<dbReference type="GO" id="GO:0000976">
    <property type="term" value="F:transcription cis-regulatory region binding"/>
    <property type="evidence" value="ECO:0007669"/>
    <property type="project" value="TreeGrafter"/>
</dbReference>
<dbReference type="InterPro" id="IPR028082">
    <property type="entry name" value="Peripla_BP_I"/>
</dbReference>
<dbReference type="InParanoid" id="A0A517SG89"/>
<evidence type="ECO:0000256" key="1">
    <source>
        <dbReference type="ARBA" id="ARBA00023015"/>
    </source>
</evidence>
<evidence type="ECO:0000313" key="6">
    <source>
        <dbReference type="Proteomes" id="UP000315700"/>
    </source>
</evidence>
<evidence type="ECO:0000256" key="2">
    <source>
        <dbReference type="ARBA" id="ARBA00023125"/>
    </source>
</evidence>
<dbReference type="RefSeq" id="WP_145030926.1">
    <property type="nucleotide sequence ID" value="NZ_CP036271.1"/>
</dbReference>
<dbReference type="AlphaFoldDB" id="A0A517SG89"/>
<dbReference type="PROSITE" id="PS50949">
    <property type="entry name" value="HTH_GNTR"/>
    <property type="match status" value="1"/>
</dbReference>
<evidence type="ECO:0000259" key="4">
    <source>
        <dbReference type="PROSITE" id="PS50949"/>
    </source>
</evidence>